<dbReference type="EMBL" id="FNBP01000003">
    <property type="protein sequence ID" value="SDF82335.1"/>
    <property type="molecule type" value="Genomic_DNA"/>
</dbReference>
<keyword evidence="2" id="KW-1185">Reference proteome</keyword>
<protein>
    <submittedName>
        <fullName evidence="1">Uncharacterized protein</fullName>
    </submittedName>
</protein>
<evidence type="ECO:0000313" key="2">
    <source>
        <dbReference type="Proteomes" id="UP000199399"/>
    </source>
</evidence>
<dbReference type="AlphaFoldDB" id="A0A1G7P7S2"/>
<proteinExistence type="predicted"/>
<evidence type="ECO:0000313" key="1">
    <source>
        <dbReference type="EMBL" id="SDF82335.1"/>
    </source>
</evidence>
<gene>
    <name evidence="1" type="ORF">SAMN04489759_103250</name>
</gene>
<reference evidence="2" key="1">
    <citation type="submission" date="2016-10" db="EMBL/GenBank/DDBJ databases">
        <authorList>
            <person name="Varghese N."/>
            <person name="Submissions S."/>
        </authorList>
    </citation>
    <scope>NUCLEOTIDE SEQUENCE [LARGE SCALE GENOMIC DNA]</scope>
    <source>
        <strain evidence="2">DSM 16477</strain>
    </source>
</reference>
<organism evidence="1 2">
    <name type="scientific">Sulfitobacter delicatus</name>
    <dbReference type="NCBI Taxonomy" id="218672"/>
    <lineage>
        <taxon>Bacteria</taxon>
        <taxon>Pseudomonadati</taxon>
        <taxon>Pseudomonadota</taxon>
        <taxon>Alphaproteobacteria</taxon>
        <taxon>Rhodobacterales</taxon>
        <taxon>Roseobacteraceae</taxon>
        <taxon>Sulfitobacter</taxon>
    </lineage>
</organism>
<dbReference type="Proteomes" id="UP000199399">
    <property type="component" value="Unassembled WGS sequence"/>
</dbReference>
<accession>A0A1G7P7S2</accession>
<name>A0A1G7P7S2_9RHOB</name>
<sequence length="76" mass="8890">MVAPYLEAFRVEAIRSPIWDESHWKLCICPVGAGFSNDWDRPVENGLPGFWRRIESTTLNAKHKGVVLDFREKLWF</sequence>